<gene>
    <name evidence="1" type="ORF">GCM10022399_02450</name>
</gene>
<sequence length="118" mass="12756">MPGAKGLDLPTRFLEPGPVRSDPAIGVGRLVAHVLGVREVGTHCVGFVRNVVRQPDTGYPHPVPWAHVPVIAVDGGPEPVVSGEWVDVESARDTLGGRHWWPIVEHRLSPTAMPDDRP</sequence>
<dbReference type="Proteomes" id="UP001501468">
    <property type="component" value="Unassembled WGS sequence"/>
</dbReference>
<accession>A0ABP7CKG5</accession>
<organism evidence="1 2">
    <name type="scientific">Terrabacter ginsenosidimutans</name>
    <dbReference type="NCBI Taxonomy" id="490575"/>
    <lineage>
        <taxon>Bacteria</taxon>
        <taxon>Bacillati</taxon>
        <taxon>Actinomycetota</taxon>
        <taxon>Actinomycetes</taxon>
        <taxon>Micrococcales</taxon>
        <taxon>Intrasporangiaceae</taxon>
        <taxon>Terrabacter</taxon>
    </lineage>
</organism>
<protein>
    <submittedName>
        <fullName evidence="1">Uncharacterized protein</fullName>
    </submittedName>
</protein>
<proteinExistence type="predicted"/>
<dbReference type="EMBL" id="BAABDC010000001">
    <property type="protein sequence ID" value="GAA3690274.1"/>
    <property type="molecule type" value="Genomic_DNA"/>
</dbReference>
<name>A0ABP7CKG5_9MICO</name>
<evidence type="ECO:0000313" key="2">
    <source>
        <dbReference type="Proteomes" id="UP001501468"/>
    </source>
</evidence>
<evidence type="ECO:0000313" key="1">
    <source>
        <dbReference type="EMBL" id="GAA3690274.1"/>
    </source>
</evidence>
<reference evidence="2" key="1">
    <citation type="journal article" date="2019" name="Int. J. Syst. Evol. Microbiol.">
        <title>The Global Catalogue of Microorganisms (GCM) 10K type strain sequencing project: providing services to taxonomists for standard genome sequencing and annotation.</title>
        <authorList>
            <consortium name="The Broad Institute Genomics Platform"/>
            <consortium name="The Broad Institute Genome Sequencing Center for Infectious Disease"/>
            <person name="Wu L."/>
            <person name="Ma J."/>
        </authorList>
    </citation>
    <scope>NUCLEOTIDE SEQUENCE [LARGE SCALE GENOMIC DNA]</scope>
    <source>
        <strain evidence="2">JCM 17125</strain>
    </source>
</reference>
<keyword evidence="2" id="KW-1185">Reference proteome</keyword>
<comment type="caution">
    <text evidence="1">The sequence shown here is derived from an EMBL/GenBank/DDBJ whole genome shotgun (WGS) entry which is preliminary data.</text>
</comment>